<dbReference type="SUPFAM" id="SSF53067">
    <property type="entry name" value="Actin-like ATPase domain"/>
    <property type="match status" value="1"/>
</dbReference>
<sequence length="113" mass="11873">AVLAETAEYLGAGFADLINLFQPERILVGGWAGLQLGTRFLETVSGYAREYALTHPASRTGIGLGTLGPEAVTVGAALLPLVDFFAQGGRRPESKPPIPAPAWQSALQDRVSP</sequence>
<organism evidence="2 3">
    <name type="scientific">Streptomyces flavochromogenes</name>
    <dbReference type="NCBI Taxonomy" id="68199"/>
    <lineage>
        <taxon>Bacteria</taxon>
        <taxon>Bacillati</taxon>
        <taxon>Actinomycetota</taxon>
        <taxon>Actinomycetes</taxon>
        <taxon>Kitasatosporales</taxon>
        <taxon>Streptomycetaceae</taxon>
        <taxon>Streptomyces</taxon>
    </lineage>
</organism>
<accession>A0ABW6Y1F8</accession>
<dbReference type="EMBL" id="JBIBDZ010000015">
    <property type="protein sequence ID" value="MFF5923605.1"/>
    <property type="molecule type" value="Genomic_DNA"/>
</dbReference>
<keyword evidence="2" id="KW-0808">Transferase</keyword>
<name>A0ABW6Y1F8_9ACTN</name>
<reference evidence="2 3" key="1">
    <citation type="submission" date="2024-10" db="EMBL/GenBank/DDBJ databases">
        <title>The Natural Products Discovery Center: Release of the First 8490 Sequenced Strains for Exploring Actinobacteria Biosynthetic Diversity.</title>
        <authorList>
            <person name="Kalkreuter E."/>
            <person name="Kautsar S.A."/>
            <person name="Yang D."/>
            <person name="Bader C.D."/>
            <person name="Teijaro C.N."/>
            <person name="Fluegel L."/>
            <person name="Davis C.M."/>
            <person name="Simpson J.R."/>
            <person name="Lauterbach L."/>
            <person name="Steele A.D."/>
            <person name="Gui C."/>
            <person name="Meng S."/>
            <person name="Li G."/>
            <person name="Viehrig K."/>
            <person name="Ye F."/>
            <person name="Su P."/>
            <person name="Kiefer A.F."/>
            <person name="Nichols A."/>
            <person name="Cepeda A.J."/>
            <person name="Yan W."/>
            <person name="Fan B."/>
            <person name="Jiang Y."/>
            <person name="Adhikari A."/>
            <person name="Zheng C.-J."/>
            <person name="Schuster L."/>
            <person name="Cowan T.M."/>
            <person name="Smanski M.J."/>
            <person name="Chevrette M.G."/>
            <person name="De Carvalho L.P.S."/>
            <person name="Shen B."/>
        </authorList>
    </citation>
    <scope>NUCLEOTIDE SEQUENCE [LARGE SCALE GENOMIC DNA]</scope>
    <source>
        <strain evidence="2 3">NPDC012605</strain>
    </source>
</reference>
<keyword evidence="3" id="KW-1185">Reference proteome</keyword>
<feature type="non-terminal residue" evidence="2">
    <location>
        <position position="1"/>
    </location>
</feature>
<dbReference type="CDD" id="cd23763">
    <property type="entry name" value="ASKHA_ATPase_ROK"/>
    <property type="match status" value="1"/>
</dbReference>
<dbReference type="GO" id="GO:0016301">
    <property type="term" value="F:kinase activity"/>
    <property type="evidence" value="ECO:0007669"/>
    <property type="project" value="UniProtKB-KW"/>
</dbReference>
<feature type="region of interest" description="Disordered" evidence="1">
    <location>
        <begin position="90"/>
        <end position="113"/>
    </location>
</feature>
<evidence type="ECO:0000313" key="3">
    <source>
        <dbReference type="Proteomes" id="UP001602370"/>
    </source>
</evidence>
<dbReference type="InterPro" id="IPR043129">
    <property type="entry name" value="ATPase_NBD"/>
</dbReference>
<dbReference type="Proteomes" id="UP001602370">
    <property type="component" value="Unassembled WGS sequence"/>
</dbReference>
<keyword evidence="2" id="KW-0418">Kinase</keyword>
<protein>
    <submittedName>
        <fullName evidence="2">Sugar kinase</fullName>
    </submittedName>
</protein>
<dbReference type="Gene3D" id="3.30.420.40">
    <property type="match status" value="1"/>
</dbReference>
<evidence type="ECO:0000313" key="2">
    <source>
        <dbReference type="EMBL" id="MFF5923605.1"/>
    </source>
</evidence>
<comment type="caution">
    <text evidence="2">The sequence shown here is derived from an EMBL/GenBank/DDBJ whole genome shotgun (WGS) entry which is preliminary data.</text>
</comment>
<gene>
    <name evidence="2" type="ORF">ACFY8C_35590</name>
</gene>
<proteinExistence type="predicted"/>
<evidence type="ECO:0000256" key="1">
    <source>
        <dbReference type="SAM" id="MobiDB-lite"/>
    </source>
</evidence>